<evidence type="ECO:0000313" key="3">
    <source>
        <dbReference type="Proteomes" id="UP000501168"/>
    </source>
</evidence>
<evidence type="ECO:0000256" key="1">
    <source>
        <dbReference type="SAM" id="MobiDB-lite"/>
    </source>
</evidence>
<sequence length="212" mass="23170">MTTVAQTTQTNTQPKRYEFQASGLAYVNNIRDVNPENGDSYLSCTLAVLEGKEGKVKYKYINVKVVGEKNIQLINNCRLAVTQERPVLVSFSISDLNWEIFTYKKGEKAGQQGINPYARLYCINRLIVGGKVVYDRKAQDSEASQQHAEAAAPTFAEPQSTTETTTESVPAQPVETPTEPVTTVTESVEPQQIVNPVPTATTPAPAIAAVSF</sequence>
<dbReference type="AlphaFoldDB" id="A0A6G9ID36"/>
<feature type="compositionally biased region" description="Low complexity" evidence="1">
    <location>
        <begin position="198"/>
        <end position="212"/>
    </location>
</feature>
<dbReference type="Pfam" id="PF12101">
    <property type="entry name" value="DUF3577"/>
    <property type="match status" value="1"/>
</dbReference>
<evidence type="ECO:0000313" key="2">
    <source>
        <dbReference type="EMBL" id="QIQ22148.1"/>
    </source>
</evidence>
<dbReference type="InParanoid" id="A0A6G9ID36"/>
<dbReference type="EMBL" id="CP050253">
    <property type="protein sequence ID" value="QIQ22148.1"/>
    <property type="molecule type" value="Genomic_DNA"/>
</dbReference>
<feature type="compositionally biased region" description="Low complexity" evidence="1">
    <location>
        <begin position="160"/>
        <end position="190"/>
    </location>
</feature>
<organism evidence="2 3">
    <name type="scientific">Zophobihabitans entericus</name>
    <dbReference type="NCBI Taxonomy" id="1635327"/>
    <lineage>
        <taxon>Bacteria</taxon>
        <taxon>Pseudomonadati</taxon>
        <taxon>Pseudomonadota</taxon>
        <taxon>Gammaproteobacteria</taxon>
        <taxon>Orbales</taxon>
        <taxon>Orbaceae</taxon>
        <taxon>Zophobihabitans</taxon>
    </lineage>
</organism>
<dbReference type="RefSeq" id="WP_166917445.1">
    <property type="nucleotide sequence ID" value="NZ_CP050253.1"/>
</dbReference>
<gene>
    <name evidence="2" type="ORF">IPMB12_10905</name>
</gene>
<feature type="compositionally biased region" description="Low complexity" evidence="1">
    <location>
        <begin position="143"/>
        <end position="152"/>
    </location>
</feature>
<dbReference type="InterPro" id="IPR021960">
    <property type="entry name" value="DUF3577"/>
</dbReference>
<dbReference type="Proteomes" id="UP000501168">
    <property type="component" value="Chromosome"/>
</dbReference>
<name>A0A6G9ID36_9GAMM</name>
<keyword evidence="3" id="KW-1185">Reference proteome</keyword>
<protein>
    <submittedName>
        <fullName evidence="2">DUF3577 domain-containing protein</fullName>
    </submittedName>
</protein>
<accession>A0A6G9ID36</accession>
<reference evidence="2 3" key="1">
    <citation type="submission" date="2020-03" db="EMBL/GenBank/DDBJ databases">
        <title>Complete genome sequence of Orbus sp. IPMB12 (BCRC 80908).</title>
        <authorList>
            <person name="Lo W.-S."/>
            <person name="Chang T.-H."/>
            <person name="Kuo C.-H."/>
        </authorList>
    </citation>
    <scope>NUCLEOTIDE SEQUENCE [LARGE SCALE GENOMIC DNA]</scope>
    <source>
        <strain evidence="2 3">IPMB12</strain>
    </source>
</reference>
<feature type="region of interest" description="Disordered" evidence="1">
    <location>
        <begin position="143"/>
        <end position="212"/>
    </location>
</feature>
<proteinExistence type="predicted"/>
<dbReference type="KEGG" id="orb:IPMB12_10905"/>